<organism evidence="3 4">
    <name type="scientific">Brucella pituitosa</name>
    <dbReference type="NCBI Taxonomy" id="571256"/>
    <lineage>
        <taxon>Bacteria</taxon>
        <taxon>Pseudomonadati</taxon>
        <taxon>Pseudomonadota</taxon>
        <taxon>Alphaproteobacteria</taxon>
        <taxon>Hyphomicrobiales</taxon>
        <taxon>Brucellaceae</taxon>
        <taxon>Brucella/Ochrobactrum group</taxon>
        <taxon>Brucella</taxon>
    </lineage>
</organism>
<feature type="compositionally biased region" description="Polar residues" evidence="1">
    <location>
        <begin position="331"/>
        <end position="345"/>
    </location>
</feature>
<dbReference type="InterPro" id="IPR005094">
    <property type="entry name" value="Endonuclease_MobA/VirD2"/>
</dbReference>
<dbReference type="Pfam" id="PF03432">
    <property type="entry name" value="Relaxase"/>
    <property type="match status" value="1"/>
</dbReference>
<evidence type="ECO:0000313" key="4">
    <source>
        <dbReference type="Proteomes" id="UP000718278"/>
    </source>
</evidence>
<dbReference type="RefSeq" id="WP_207488702.1">
    <property type="nucleotide sequence ID" value="NZ_JADIJS010000002.1"/>
</dbReference>
<keyword evidence="4" id="KW-1185">Reference proteome</keyword>
<proteinExistence type="predicted"/>
<feature type="domain" description="MobA/VirD2-like nuclease" evidence="2">
    <location>
        <begin position="26"/>
        <end position="146"/>
    </location>
</feature>
<dbReference type="Proteomes" id="UP000718278">
    <property type="component" value="Unassembled WGS sequence"/>
</dbReference>
<gene>
    <name evidence="3" type="ORF">IPV26_10985</name>
</gene>
<feature type="region of interest" description="Disordered" evidence="1">
    <location>
        <begin position="283"/>
        <end position="345"/>
    </location>
</feature>
<feature type="compositionally biased region" description="Basic and acidic residues" evidence="1">
    <location>
        <begin position="283"/>
        <end position="296"/>
    </location>
</feature>
<protein>
    <recommendedName>
        <fullName evidence="2">MobA/VirD2-like nuclease domain-containing protein</fullName>
    </recommendedName>
</protein>
<accession>A0ABS3JZT5</accession>
<sequence length="471" mass="53330">MDMIGGIHKHGRTSRDSGNLFRHLTKDARKIEIVNSIAESLDDLMSDLAIMRDATKADAAFYHVFLSPSTDMSDEQLRIAAQTVVSHLGAQDNPYAIIYHDKDRKPGGGNRHVHIVIGRVDSSLRVLENKFEKIRLETAVRICEYEAGEPPVFGRHYNSSIKWLEQHRPEVADWLYGHFGNDGQKPNSSASPEKRQSLERQGVNLGGVKELLQKAYSEASSGQSFADNARMFGMTIEAGQKAGVFIVKLGDIEIGSVDRLLKIKRAEAQKLLANVNFNKEISNERTDSNSKTRESDLQQSARSRAETESVDSDVIKRRYRRKRSEPVAERTGNSRSASELKSNSSRVIEQVTRPLGRTGIELAKEKISCAALAKIEINASMQDTINYINSKVESSKIENPDIFKINLFEKIRRRFSKAFIRLKECIEMMRMCAEDNEKRFTEADKQKLKEPFVNRVDKPDRSYTVNNFGFK</sequence>
<dbReference type="EMBL" id="JADIJS010000002">
    <property type="protein sequence ID" value="MBO1040184.1"/>
    <property type="molecule type" value="Genomic_DNA"/>
</dbReference>
<name>A0ABS3JZT5_9HYPH</name>
<comment type="caution">
    <text evidence="3">The sequence shown here is derived from an EMBL/GenBank/DDBJ whole genome shotgun (WGS) entry which is preliminary data.</text>
</comment>
<evidence type="ECO:0000259" key="2">
    <source>
        <dbReference type="Pfam" id="PF03432"/>
    </source>
</evidence>
<evidence type="ECO:0000313" key="3">
    <source>
        <dbReference type="EMBL" id="MBO1040184.1"/>
    </source>
</evidence>
<evidence type="ECO:0000256" key="1">
    <source>
        <dbReference type="SAM" id="MobiDB-lite"/>
    </source>
</evidence>
<reference evidence="3 4" key="1">
    <citation type="submission" date="2020-10" db="EMBL/GenBank/DDBJ databases">
        <title>Genomic characterization of underground lake bacteria from Wind Cave National Park: Insight into the archetypical LuxI/LuxR and identification of LuxR solos.</title>
        <authorList>
            <person name="Wengert P.C."/>
            <person name="Savka M.A."/>
        </authorList>
    </citation>
    <scope>NUCLEOTIDE SEQUENCE [LARGE SCALE GENOMIC DNA]</scope>
    <source>
        <strain evidence="3 4">SD316</strain>
    </source>
</reference>